<keyword evidence="3 7" id="KW-0694">RNA-binding</keyword>
<dbReference type="EMBL" id="MFPV01000033">
    <property type="protein sequence ID" value="OGH61856.1"/>
    <property type="molecule type" value="Genomic_DNA"/>
</dbReference>
<comment type="similarity">
    <text evidence="1 7">Belongs to the universal ribosomal protein uL18 family.</text>
</comment>
<dbReference type="GO" id="GO:0022625">
    <property type="term" value="C:cytosolic large ribosomal subunit"/>
    <property type="evidence" value="ECO:0007669"/>
    <property type="project" value="TreeGrafter"/>
</dbReference>
<dbReference type="InterPro" id="IPR004389">
    <property type="entry name" value="Ribosomal_uL18_bac-type"/>
</dbReference>
<evidence type="ECO:0000256" key="4">
    <source>
        <dbReference type="ARBA" id="ARBA00022980"/>
    </source>
</evidence>
<dbReference type="GO" id="GO:0003735">
    <property type="term" value="F:structural constituent of ribosome"/>
    <property type="evidence" value="ECO:0007669"/>
    <property type="project" value="InterPro"/>
</dbReference>
<comment type="caution">
    <text evidence="8">The sequence shown here is derived from an EMBL/GenBank/DDBJ whole genome shotgun (WGS) entry which is preliminary data.</text>
</comment>
<evidence type="ECO:0000313" key="9">
    <source>
        <dbReference type="Proteomes" id="UP000176329"/>
    </source>
</evidence>
<keyword evidence="4 7" id="KW-0689">Ribosomal protein</keyword>
<dbReference type="InterPro" id="IPR057268">
    <property type="entry name" value="Ribosomal_L18"/>
</dbReference>
<dbReference type="PANTHER" id="PTHR12899">
    <property type="entry name" value="39S RIBOSOMAL PROTEIN L18, MITOCHONDRIAL"/>
    <property type="match status" value="1"/>
</dbReference>
<protein>
    <recommendedName>
        <fullName evidence="6 7">Large ribosomal subunit protein uL18</fullName>
    </recommendedName>
</protein>
<dbReference type="Proteomes" id="UP000176329">
    <property type="component" value="Unassembled WGS sequence"/>
</dbReference>
<evidence type="ECO:0000256" key="3">
    <source>
        <dbReference type="ARBA" id="ARBA00022884"/>
    </source>
</evidence>
<dbReference type="HAMAP" id="MF_01337_B">
    <property type="entry name" value="Ribosomal_uL18_B"/>
    <property type="match status" value="1"/>
</dbReference>
<reference evidence="8 9" key="1">
    <citation type="journal article" date="2016" name="Nat. Commun.">
        <title>Thousands of microbial genomes shed light on interconnected biogeochemical processes in an aquifer system.</title>
        <authorList>
            <person name="Anantharaman K."/>
            <person name="Brown C.T."/>
            <person name="Hug L.A."/>
            <person name="Sharon I."/>
            <person name="Castelle C.J."/>
            <person name="Probst A.J."/>
            <person name="Thomas B.C."/>
            <person name="Singh A."/>
            <person name="Wilkins M.J."/>
            <person name="Karaoz U."/>
            <person name="Brodie E.L."/>
            <person name="Williams K.H."/>
            <person name="Hubbard S.S."/>
            <person name="Banfield J.F."/>
        </authorList>
    </citation>
    <scope>NUCLEOTIDE SEQUENCE [LARGE SCALE GENOMIC DNA]</scope>
</reference>
<dbReference type="AlphaFoldDB" id="A0A1F6LR64"/>
<dbReference type="InterPro" id="IPR005484">
    <property type="entry name" value="Ribosomal_uL18_bac/plant/anim"/>
</dbReference>
<keyword evidence="2 7" id="KW-0699">rRNA-binding</keyword>
<dbReference type="NCBIfam" id="TIGR00060">
    <property type="entry name" value="L18_bact"/>
    <property type="match status" value="1"/>
</dbReference>
<accession>A0A1F6LR64</accession>
<evidence type="ECO:0000256" key="7">
    <source>
        <dbReference type="HAMAP-Rule" id="MF_01337"/>
    </source>
</evidence>
<dbReference type="Pfam" id="PF00861">
    <property type="entry name" value="Ribosomal_L18p"/>
    <property type="match status" value="1"/>
</dbReference>
<comment type="subunit">
    <text evidence="7">Part of the 50S ribosomal subunit; part of the 5S rRNA/L5/L18/L25 subcomplex. Contacts the 5S and 23S rRNAs.</text>
</comment>
<gene>
    <name evidence="7" type="primary">rplR</name>
    <name evidence="8" type="ORF">A2848_01210</name>
</gene>
<dbReference type="PANTHER" id="PTHR12899:SF3">
    <property type="entry name" value="LARGE RIBOSOMAL SUBUNIT PROTEIN UL18M"/>
    <property type="match status" value="1"/>
</dbReference>
<dbReference type="CDD" id="cd00432">
    <property type="entry name" value="Ribosomal_L18_L5e"/>
    <property type="match status" value="1"/>
</dbReference>
<evidence type="ECO:0000256" key="5">
    <source>
        <dbReference type="ARBA" id="ARBA00023274"/>
    </source>
</evidence>
<proteinExistence type="inferred from homology"/>
<evidence type="ECO:0000313" key="8">
    <source>
        <dbReference type="EMBL" id="OGH61856.1"/>
    </source>
</evidence>
<dbReference type="SUPFAM" id="SSF53137">
    <property type="entry name" value="Translational machinery components"/>
    <property type="match status" value="1"/>
</dbReference>
<evidence type="ECO:0000256" key="6">
    <source>
        <dbReference type="ARBA" id="ARBA00035197"/>
    </source>
</evidence>
<organism evidence="8 9">
    <name type="scientific">Candidatus Magasanikbacteria bacterium RIFCSPHIGHO2_01_FULL_50_8</name>
    <dbReference type="NCBI Taxonomy" id="1798674"/>
    <lineage>
        <taxon>Bacteria</taxon>
        <taxon>Candidatus Magasanikiibacteriota</taxon>
    </lineage>
</organism>
<evidence type="ECO:0000256" key="2">
    <source>
        <dbReference type="ARBA" id="ARBA00022730"/>
    </source>
</evidence>
<sequence>MKESPTYKHARRDRRRTAIRAKIIGSAECPRLSVYRSLSQINAQLLDDASGKTIAAVATAGLKGDAGERTGKVAESYLGGLKLAELAKAKKVLRVVFDRGGFRYHGRVAAFAEGARAGGLEF</sequence>
<keyword evidence="5 7" id="KW-0687">Ribonucleoprotein</keyword>
<dbReference type="GO" id="GO:0006412">
    <property type="term" value="P:translation"/>
    <property type="evidence" value="ECO:0007669"/>
    <property type="project" value="UniProtKB-UniRule"/>
</dbReference>
<dbReference type="GO" id="GO:0008097">
    <property type="term" value="F:5S rRNA binding"/>
    <property type="evidence" value="ECO:0007669"/>
    <property type="project" value="TreeGrafter"/>
</dbReference>
<name>A0A1F6LR64_9BACT</name>
<evidence type="ECO:0000256" key="1">
    <source>
        <dbReference type="ARBA" id="ARBA00007116"/>
    </source>
</evidence>
<dbReference type="Gene3D" id="3.30.420.100">
    <property type="match status" value="1"/>
</dbReference>
<comment type="function">
    <text evidence="7">This is one of the proteins that bind and probably mediate the attachment of the 5S RNA into the large ribosomal subunit, where it forms part of the central protuberance.</text>
</comment>